<evidence type="ECO:0000256" key="13">
    <source>
        <dbReference type="ARBA" id="ARBA00023157"/>
    </source>
</evidence>
<comment type="catalytic activity">
    <reaction evidence="17">
        <text>a [peptide]-C-terminal glycine + 2 L-ascorbate + O2 = a [peptide]-C-terminal (2S)-2-hydroxyglycine + 2 monodehydro-L-ascorbate radical + H2O</text>
        <dbReference type="Rhea" id="RHEA:21452"/>
        <dbReference type="Rhea" id="RHEA-COMP:13486"/>
        <dbReference type="Rhea" id="RHEA-COMP:15321"/>
        <dbReference type="ChEBI" id="CHEBI:15377"/>
        <dbReference type="ChEBI" id="CHEBI:15379"/>
        <dbReference type="ChEBI" id="CHEBI:38290"/>
        <dbReference type="ChEBI" id="CHEBI:59513"/>
        <dbReference type="ChEBI" id="CHEBI:137000"/>
        <dbReference type="ChEBI" id="CHEBI:142768"/>
        <dbReference type="EC" id="1.14.17.3"/>
    </reaction>
</comment>
<feature type="binding site" evidence="18">
    <location>
        <position position="411"/>
    </location>
    <ligand>
        <name>a protein</name>
        <dbReference type="ChEBI" id="CHEBI:16541"/>
    </ligand>
    <ligandPart>
        <name>C-terminal Xaa-(2S)-2-hydroxyglycine residue</name>
        <dbReference type="ChEBI" id="CHEBI:142768"/>
    </ligandPart>
</feature>
<feature type="binding site" evidence="19">
    <location>
        <position position="80"/>
    </location>
    <ligand>
        <name>Cu(2+)</name>
        <dbReference type="ChEBI" id="CHEBI:29036"/>
        <label>1</label>
        <note>catalytic</note>
    </ligand>
</feature>
<feature type="domain" description="Copper type II ascorbate-dependent monooxygenase C-terminal" evidence="26">
    <location>
        <begin position="174"/>
        <end position="300"/>
    </location>
</feature>
<dbReference type="Gene3D" id="2.60.120.310">
    <property type="entry name" value="Copper type II, ascorbate-dependent monooxygenase, N-terminal domain"/>
    <property type="match status" value="1"/>
</dbReference>
<dbReference type="SUPFAM" id="SSF101898">
    <property type="entry name" value="NHL repeat"/>
    <property type="match status" value="1"/>
</dbReference>
<evidence type="ECO:0000256" key="23">
    <source>
        <dbReference type="SAM" id="Phobius"/>
    </source>
</evidence>
<comment type="cofactor">
    <cofactor evidence="19">
        <name>Zn(2+)</name>
        <dbReference type="ChEBI" id="CHEBI:29105"/>
    </cofactor>
    <text evidence="19">Binds one Zn(2+) ion per subunit.</text>
</comment>
<evidence type="ECO:0000256" key="18">
    <source>
        <dbReference type="PIRSR" id="PIRSR600720-1"/>
    </source>
</evidence>
<dbReference type="InterPro" id="IPR024548">
    <property type="entry name" value="Cu2_monoox_C"/>
</dbReference>
<dbReference type="GO" id="GO:0004598">
    <property type="term" value="F:peptidylamidoglycolate lyase activity"/>
    <property type="evidence" value="ECO:0007669"/>
    <property type="project" value="UniProtKB-EC"/>
</dbReference>
<feature type="domain" description="Copper type II ascorbate-dependent monooxygenase N-terminal" evidence="25">
    <location>
        <begin position="38"/>
        <end position="148"/>
    </location>
</feature>
<keyword evidence="16" id="KW-0511">Multifunctional enzyme</keyword>
<dbReference type="InterPro" id="IPR000323">
    <property type="entry name" value="Cu2_ascorb_mOase_N"/>
</dbReference>
<dbReference type="PRINTS" id="PR00790">
    <property type="entry name" value="PAMONOXGNASE"/>
</dbReference>
<evidence type="ECO:0000256" key="6">
    <source>
        <dbReference type="ARBA" id="ARBA00022525"/>
    </source>
</evidence>
<evidence type="ECO:0000256" key="21">
    <source>
        <dbReference type="PROSITE-ProRule" id="PRU00504"/>
    </source>
</evidence>
<feature type="binding site" evidence="19">
    <location>
        <position position="398"/>
    </location>
    <ligand>
        <name>Ca(2+)</name>
        <dbReference type="ChEBI" id="CHEBI:29108"/>
        <note>structural</note>
    </ligand>
</feature>
<name>A0AAN9C2X1_9CAEN</name>
<comment type="subcellular location">
    <subcellularLocation>
        <location evidence="2">Secreted</location>
    </subcellularLocation>
</comment>
<feature type="binding site" evidence="19">
    <location>
        <position position="217"/>
    </location>
    <ligand>
        <name>Cu(2+)</name>
        <dbReference type="ChEBI" id="CHEBI:29036"/>
        <label>1</label>
        <note>catalytic</note>
    </ligand>
</feature>
<feature type="disulfide bond" evidence="20">
    <location>
        <begin position="581"/>
        <end position="592"/>
    </location>
</feature>
<keyword evidence="11 19" id="KW-0186">Copper</keyword>
<dbReference type="Gene3D" id="2.120.10.30">
    <property type="entry name" value="TolB, C-terminal domain"/>
    <property type="match status" value="1"/>
</dbReference>
<keyword evidence="12" id="KW-0503">Monooxygenase</keyword>
<evidence type="ECO:0000256" key="5">
    <source>
        <dbReference type="ARBA" id="ARBA00010676"/>
    </source>
</evidence>
<feature type="repeat" description="NHL" evidence="21">
    <location>
        <begin position="496"/>
        <end position="539"/>
    </location>
</feature>
<evidence type="ECO:0000256" key="11">
    <source>
        <dbReference type="ARBA" id="ARBA00023008"/>
    </source>
</evidence>
<evidence type="ECO:0000256" key="1">
    <source>
        <dbReference type="ARBA" id="ARBA00000686"/>
    </source>
</evidence>
<dbReference type="InterPro" id="IPR000720">
    <property type="entry name" value="PHM/PAL"/>
</dbReference>
<keyword evidence="15" id="KW-0456">Lyase</keyword>
<feature type="disulfide bond" evidence="20">
    <location>
        <begin position="199"/>
        <end position="307"/>
    </location>
</feature>
<evidence type="ECO:0000259" key="26">
    <source>
        <dbReference type="Pfam" id="PF03712"/>
    </source>
</evidence>
<feature type="binding site" evidence="18">
    <location>
        <position position="585"/>
    </location>
    <ligand>
        <name>a protein</name>
        <dbReference type="ChEBI" id="CHEBI:16541"/>
    </ligand>
    <ligandPart>
        <name>C-terminal Xaa-(2S)-2-hydroxyglycine residue</name>
        <dbReference type="ChEBI" id="CHEBI:142768"/>
    </ligandPart>
</feature>
<evidence type="ECO:0000256" key="2">
    <source>
        <dbReference type="ARBA" id="ARBA00004613"/>
    </source>
</evidence>
<keyword evidence="23" id="KW-0812">Transmembrane</keyword>
<feature type="transmembrane region" description="Helical" evidence="23">
    <location>
        <begin position="777"/>
        <end position="796"/>
    </location>
</feature>
<keyword evidence="6" id="KW-0964">Secreted</keyword>
<reference evidence="27 28" key="1">
    <citation type="submission" date="2024-02" db="EMBL/GenBank/DDBJ databases">
        <title>Chromosome-scale genome assembly of the rough periwinkle Littorina saxatilis.</title>
        <authorList>
            <person name="De Jode A."/>
            <person name="Faria R."/>
            <person name="Formenti G."/>
            <person name="Sims Y."/>
            <person name="Smith T.P."/>
            <person name="Tracey A."/>
            <person name="Wood J.M.D."/>
            <person name="Zagrodzka Z.B."/>
            <person name="Johannesson K."/>
            <person name="Butlin R.K."/>
            <person name="Leder E.H."/>
        </authorList>
    </citation>
    <scope>NUCLEOTIDE SEQUENCE [LARGE SCALE GENOMIC DNA]</scope>
    <source>
        <strain evidence="27">Snail1</strain>
        <tissue evidence="27">Muscle</tissue>
    </source>
</reference>
<dbReference type="GO" id="GO:0005507">
    <property type="term" value="F:copper ion binding"/>
    <property type="evidence" value="ECO:0007669"/>
    <property type="project" value="InterPro"/>
</dbReference>
<keyword evidence="14" id="KW-0325">Glycoprotein</keyword>
<evidence type="ECO:0000313" key="27">
    <source>
        <dbReference type="EMBL" id="KAK7115903.1"/>
    </source>
</evidence>
<keyword evidence="28" id="KW-1185">Reference proteome</keyword>
<dbReference type="EMBL" id="JBAMIC010000001">
    <property type="protein sequence ID" value="KAK7115903.1"/>
    <property type="molecule type" value="Genomic_DNA"/>
</dbReference>
<evidence type="ECO:0000256" key="20">
    <source>
        <dbReference type="PIRSR" id="PIRSR600720-3"/>
    </source>
</evidence>
<proteinExistence type="inferred from homology"/>
<feature type="binding site" evidence="19">
    <location>
        <position position="671"/>
    </location>
    <ligand>
        <name>Ca(2+)</name>
        <dbReference type="ChEBI" id="CHEBI:29108"/>
        <note>structural</note>
    </ligand>
</feature>
<feature type="binding site" evidence="19">
    <location>
        <position position="145"/>
    </location>
    <ligand>
        <name>Cu(2+)</name>
        <dbReference type="ChEBI" id="CHEBI:29036"/>
        <label>1</label>
        <note>catalytic</note>
    </ligand>
</feature>
<feature type="signal peptide" evidence="24">
    <location>
        <begin position="1"/>
        <end position="19"/>
    </location>
</feature>
<dbReference type="Pfam" id="PF03712">
    <property type="entry name" value="Cu2_monoox_C"/>
    <property type="match status" value="1"/>
</dbReference>
<keyword evidence="23" id="KW-0472">Membrane</keyword>
<evidence type="ECO:0000256" key="3">
    <source>
        <dbReference type="ARBA" id="ARBA00006026"/>
    </source>
</evidence>
<accession>A0AAN9C2X1</accession>
<dbReference type="InterPro" id="IPR011042">
    <property type="entry name" value="6-blade_b-propeller_TolB-like"/>
</dbReference>
<dbReference type="FunFam" id="2.60.120.310:FF:000005">
    <property type="entry name" value="Peptidylglycine alpha-hydroxylating monooxygenase"/>
    <property type="match status" value="1"/>
</dbReference>
<comment type="cofactor">
    <cofactor evidence="19">
        <name>Cu(2+)</name>
        <dbReference type="ChEBI" id="CHEBI:29036"/>
    </cofactor>
    <text evidence="19">Binds 2 Cu(2+) ions per subunit.</text>
</comment>
<dbReference type="GO" id="GO:0016020">
    <property type="term" value="C:membrane"/>
    <property type="evidence" value="ECO:0007669"/>
    <property type="project" value="InterPro"/>
</dbReference>
<dbReference type="AlphaFoldDB" id="A0AAN9C2X1"/>
<comment type="similarity">
    <text evidence="3">In the C-terminal section; belongs to the peptidyl-alpha-hydroxyglycine alpha-amidating lyase family.</text>
</comment>
<feature type="disulfide bond" evidence="20">
    <location>
        <begin position="509"/>
        <end position="529"/>
    </location>
</feature>
<keyword evidence="19" id="KW-0862">Zinc</keyword>
<feature type="region of interest" description="Disordered" evidence="22">
    <location>
        <begin position="323"/>
        <end position="350"/>
    </location>
</feature>
<keyword evidence="8 24" id="KW-0732">Signal</keyword>
<evidence type="ECO:0000256" key="7">
    <source>
        <dbReference type="ARBA" id="ARBA00022723"/>
    </source>
</evidence>
<evidence type="ECO:0000256" key="19">
    <source>
        <dbReference type="PIRSR" id="PIRSR600720-2"/>
    </source>
</evidence>
<feature type="binding site" evidence="18">
    <location>
        <position position="528"/>
    </location>
    <ligand>
        <name>a protein</name>
        <dbReference type="ChEBI" id="CHEBI:16541"/>
    </ligand>
    <ligandPart>
        <name>C-terminal Xaa-(2S)-2-hydroxyglycine residue</name>
        <dbReference type="ChEBI" id="CHEBI:142768"/>
    </ligandPart>
</feature>
<feature type="disulfide bond" evidence="20">
    <location>
        <begin position="54"/>
        <end position="99"/>
    </location>
</feature>
<feature type="binding site" evidence="19">
    <location>
        <position position="287"/>
    </location>
    <ligand>
        <name>Cu(2+)</name>
        <dbReference type="ChEBI" id="CHEBI:29036"/>
        <label>1</label>
        <note>catalytic</note>
    </ligand>
</feature>
<evidence type="ECO:0000256" key="10">
    <source>
        <dbReference type="ARBA" id="ARBA00023002"/>
    </source>
</evidence>
<dbReference type="InterPro" id="IPR014784">
    <property type="entry name" value="Cu2_ascorb_mOase-like_C"/>
</dbReference>
<organism evidence="27 28">
    <name type="scientific">Littorina saxatilis</name>
    <dbReference type="NCBI Taxonomy" id="31220"/>
    <lineage>
        <taxon>Eukaryota</taxon>
        <taxon>Metazoa</taxon>
        <taxon>Spiralia</taxon>
        <taxon>Lophotrochozoa</taxon>
        <taxon>Mollusca</taxon>
        <taxon>Gastropoda</taxon>
        <taxon>Caenogastropoda</taxon>
        <taxon>Littorinimorpha</taxon>
        <taxon>Littorinoidea</taxon>
        <taxon>Littorinidae</taxon>
        <taxon>Littorina</taxon>
    </lineage>
</organism>
<feature type="region of interest" description="Disordered" evidence="22">
    <location>
        <begin position="832"/>
        <end position="861"/>
    </location>
</feature>
<evidence type="ECO:0000256" key="9">
    <source>
        <dbReference type="ARBA" id="ARBA00022737"/>
    </source>
</evidence>
<dbReference type="Pfam" id="PF01436">
    <property type="entry name" value="NHL"/>
    <property type="match status" value="2"/>
</dbReference>
<feature type="compositionally biased region" description="Basic and acidic residues" evidence="22">
    <location>
        <begin position="832"/>
        <end position="843"/>
    </location>
</feature>
<keyword evidence="19" id="KW-0106">Calcium</keyword>
<evidence type="ECO:0000256" key="14">
    <source>
        <dbReference type="ARBA" id="ARBA00023180"/>
    </source>
</evidence>
<dbReference type="GO" id="GO:0004504">
    <property type="term" value="F:peptidylglycine monooxygenase activity"/>
    <property type="evidence" value="ECO:0007669"/>
    <property type="project" value="UniProtKB-EC"/>
</dbReference>
<evidence type="ECO:0008006" key="29">
    <source>
        <dbReference type="Google" id="ProtNLM"/>
    </source>
</evidence>
<feature type="chain" id="PRO_5042815058" description="Peptidylglycine monooxygenase" evidence="24">
    <location>
        <begin position="20"/>
        <end position="861"/>
    </location>
</feature>
<comment type="caution">
    <text evidence="27">The sequence shown here is derived from an EMBL/GenBank/DDBJ whole genome shotgun (WGS) entry which is preliminary data.</text>
</comment>
<comment type="similarity">
    <text evidence="4">In the N-terminal section; belongs to the copper type II ascorbate-dependent monooxygenase family.</text>
</comment>
<feature type="binding site" evidence="19">
    <location>
        <position position="215"/>
    </location>
    <ligand>
        <name>Cu(2+)</name>
        <dbReference type="ChEBI" id="CHEBI:29036"/>
        <label>1</label>
        <note>catalytic</note>
    </ligand>
</feature>
<gene>
    <name evidence="27" type="ORF">V1264_001689</name>
</gene>
<dbReference type="GO" id="GO:0005576">
    <property type="term" value="C:extracellular region"/>
    <property type="evidence" value="ECO:0007669"/>
    <property type="project" value="UniProtKB-SubCell"/>
</dbReference>
<dbReference type="Pfam" id="PF01082">
    <property type="entry name" value="Cu2_monooxygen"/>
    <property type="match status" value="1"/>
</dbReference>
<feature type="disulfide bond" evidence="20">
    <location>
        <begin position="266"/>
        <end position="288"/>
    </location>
</feature>
<evidence type="ECO:0000256" key="22">
    <source>
        <dbReference type="SAM" id="MobiDB-lite"/>
    </source>
</evidence>
<feature type="binding site" evidence="19">
    <location>
        <position position="569"/>
    </location>
    <ligand>
        <name>Zn(2+)</name>
        <dbReference type="ChEBI" id="CHEBI:29105"/>
        <note>catalytic</note>
    </ligand>
</feature>
<evidence type="ECO:0000256" key="24">
    <source>
        <dbReference type="SAM" id="SignalP"/>
    </source>
</evidence>
<comment type="similarity">
    <text evidence="5">Belongs to the copper type II ascorbate-dependent monooxygenase family.</text>
</comment>
<feature type="region of interest" description="Disordered" evidence="22">
    <location>
        <begin position="724"/>
        <end position="747"/>
    </location>
</feature>
<dbReference type="PROSITE" id="PS51125">
    <property type="entry name" value="NHL"/>
    <property type="match status" value="2"/>
</dbReference>
<comment type="catalytic activity">
    <reaction evidence="1">
        <text>a [peptide]-C-terminal (2S)-2-hydroxyglycine = a [peptide]-C-terminal amide + glyoxylate</text>
        <dbReference type="Rhea" id="RHEA:20924"/>
        <dbReference type="Rhea" id="RHEA-COMP:13485"/>
        <dbReference type="Rhea" id="RHEA-COMP:15321"/>
        <dbReference type="ChEBI" id="CHEBI:36655"/>
        <dbReference type="ChEBI" id="CHEBI:137001"/>
        <dbReference type="ChEBI" id="CHEBI:142768"/>
        <dbReference type="EC" id="4.3.2.5"/>
    </reaction>
</comment>
<evidence type="ECO:0000313" key="28">
    <source>
        <dbReference type="Proteomes" id="UP001374579"/>
    </source>
</evidence>
<dbReference type="InterPro" id="IPR008977">
    <property type="entry name" value="PHM/PNGase_F_dom_sf"/>
</dbReference>
<evidence type="ECO:0000256" key="17">
    <source>
        <dbReference type="ARBA" id="ARBA00048431"/>
    </source>
</evidence>
<evidence type="ECO:0000256" key="16">
    <source>
        <dbReference type="ARBA" id="ARBA00023268"/>
    </source>
</evidence>
<keyword evidence="7 19" id="KW-0479">Metal-binding</keyword>
<evidence type="ECO:0000256" key="4">
    <source>
        <dbReference type="ARBA" id="ARBA00010263"/>
    </source>
</evidence>
<keyword evidence="10" id="KW-0560">Oxidoreductase</keyword>
<dbReference type="InterPro" id="IPR036939">
    <property type="entry name" value="Cu2_ascorb_mOase_N_sf"/>
</dbReference>
<dbReference type="GO" id="GO:0006518">
    <property type="term" value="P:peptide metabolic process"/>
    <property type="evidence" value="ECO:0007669"/>
    <property type="project" value="InterPro"/>
</dbReference>
<evidence type="ECO:0000259" key="25">
    <source>
        <dbReference type="Pfam" id="PF01082"/>
    </source>
</evidence>
<evidence type="ECO:0000256" key="15">
    <source>
        <dbReference type="ARBA" id="ARBA00023239"/>
    </source>
</evidence>
<feature type="binding site" evidence="19">
    <location>
        <position position="670"/>
    </location>
    <ligand>
        <name>Zn(2+)</name>
        <dbReference type="ChEBI" id="CHEBI:29105"/>
        <note>catalytic</note>
    </ligand>
</feature>
<evidence type="ECO:0000256" key="8">
    <source>
        <dbReference type="ARBA" id="ARBA00022729"/>
    </source>
</evidence>
<feature type="binding site" evidence="19">
    <location>
        <position position="79"/>
    </location>
    <ligand>
        <name>Cu(2+)</name>
        <dbReference type="ChEBI" id="CHEBI:29036"/>
        <label>1</label>
        <note>catalytic</note>
    </ligand>
</feature>
<evidence type="ECO:0000256" key="12">
    <source>
        <dbReference type="ARBA" id="ARBA00023033"/>
    </source>
</evidence>
<dbReference type="CDD" id="cd14958">
    <property type="entry name" value="NHL_PAL_like"/>
    <property type="match status" value="1"/>
</dbReference>
<dbReference type="Gene3D" id="2.60.120.230">
    <property type="match status" value="1"/>
</dbReference>
<dbReference type="InterPro" id="IPR001258">
    <property type="entry name" value="NHL_repeat"/>
</dbReference>
<dbReference type="SUPFAM" id="SSF49742">
    <property type="entry name" value="PHM/PNGase F"/>
    <property type="match status" value="2"/>
</dbReference>
<feature type="binding site" evidence="19">
    <location>
        <position position="461"/>
    </location>
    <ligand>
        <name>Zn(2+)</name>
        <dbReference type="ChEBI" id="CHEBI:29105"/>
        <note>catalytic</note>
    </ligand>
</feature>
<keyword evidence="23" id="KW-1133">Transmembrane helix</keyword>
<keyword evidence="9" id="KW-0677">Repeat</keyword>
<sequence>MRGLLHLASLFYCLATTLAAVVDTGVSASSATSHSHMDILMKGAKPLQPDAYLCTSYEVNEEELYVVKFEALANADTAHHILMYGCQDGPYSKDDIWGCPPICRGGPQQIMFAWAKNAPPTQLPDGVGFRIGRRTTIKTIVMQIHYAKSFSVDESPDNSGIRLHTTTERQPNVAGIFLMMSYSFAVPPNSPKYHVDMSCQYNKQNSMYPFAYRTHSHGLGSVITGYQYNRTGYHMIGKGNPQWPQAFYPSNASIEVKPGDKLVARCTYNSTGMNHIVHVGATGNDEMCNFYIMFYTDASVQNPAGECGGVQLQNLVDNMPADSDVTLPPNPLLDERAHGHGHHHHSSMTHTQYVAAGSPTAPGSSAAPTVSAEPLEGKLVFTGAWPSNEIRIGQVGGVATDKEGNVYIFHRGERIWDASSFDFDNNFQLTNNPIMNDTVIIFSRDGKFIRQFGSGKYFMPHGIEVDDNGNIWLTDVALHQVFRIPRDGTEPDLTLGERFVHKEDAAHFCKPTDVAVLKSGEFYVSDGYCHSRILKFSKEGNLLKQWGRGNPYARPTGMEPSPGVFAIPHSVTVAEDLNLVCVADRENGRIQCFDLDGNFQYVIKYAEFGPRLFALEFCPRHGGLLFAVNGPSYDAMKTATVQGFTISLGTRTPQLLEIWNVPHQGLQNPHDVAVDVAGHSVYVGELSPTAVWKFQREGGSPAITTTTATTKTVTTAKKSTVTQIADKKDNIAPSGGEQGNNDVEKDDTRKEALANELSKDGIVVEEEEETSDFTPSIIIGVLLVIPVVLLLVITLVMRVHHKGWNTCFSGMRTPKVFNMQSFLGNSHKGFDKLSQEDSDHDADVLSDSDNEEFKKPIKSKA</sequence>
<dbReference type="PANTHER" id="PTHR10680">
    <property type="entry name" value="PEPTIDYL-GLYCINE ALPHA-AMIDATING MONOOXYGENASE"/>
    <property type="match status" value="1"/>
</dbReference>
<protein>
    <recommendedName>
        <fullName evidence="29">Peptidylglycine monooxygenase</fullName>
    </recommendedName>
</protein>
<keyword evidence="13 20" id="KW-1015">Disulfide bond</keyword>
<feature type="repeat" description="NHL" evidence="21">
    <location>
        <begin position="560"/>
        <end position="596"/>
    </location>
</feature>
<dbReference type="PANTHER" id="PTHR10680:SF14">
    <property type="entry name" value="PEPTIDYL-GLYCINE ALPHA-AMIDATING MONOOXYGENASE"/>
    <property type="match status" value="1"/>
</dbReference>
<dbReference type="Proteomes" id="UP001374579">
    <property type="component" value="Unassembled WGS sequence"/>
</dbReference>